<organism evidence="2 3">
    <name type="scientific">Gallintestinimicrobium propionicum</name>
    <dbReference type="NCBI Taxonomy" id="2981770"/>
    <lineage>
        <taxon>Bacteria</taxon>
        <taxon>Bacillati</taxon>
        <taxon>Bacillota</taxon>
        <taxon>Clostridia</taxon>
        <taxon>Lachnospirales</taxon>
        <taxon>Lachnospiraceae</taxon>
        <taxon>Gallintestinimicrobium</taxon>
    </lineage>
</organism>
<gene>
    <name evidence="2" type="ORF">LKD45_07150</name>
</gene>
<evidence type="ECO:0000259" key="1">
    <source>
        <dbReference type="Pfam" id="PF02559"/>
    </source>
</evidence>
<dbReference type="Pfam" id="PF02559">
    <property type="entry name" value="CarD_TRCF_RID"/>
    <property type="match status" value="1"/>
</dbReference>
<dbReference type="InterPro" id="IPR036101">
    <property type="entry name" value="CarD-like/TRCF_RID_sf"/>
</dbReference>
<proteinExistence type="predicted"/>
<protein>
    <submittedName>
        <fullName evidence="2">CarD family transcriptional regulator</fullName>
    </submittedName>
</protein>
<dbReference type="InterPro" id="IPR042215">
    <property type="entry name" value="CarD-like_C"/>
</dbReference>
<name>A0AAE3DKN8_9FIRM</name>
<dbReference type="AlphaFoldDB" id="A0AAE3DKN8"/>
<keyword evidence="3" id="KW-1185">Reference proteome</keyword>
<evidence type="ECO:0000313" key="2">
    <source>
        <dbReference type="EMBL" id="MCC2167475.1"/>
    </source>
</evidence>
<dbReference type="Proteomes" id="UP001199355">
    <property type="component" value="Unassembled WGS sequence"/>
</dbReference>
<dbReference type="InterPro" id="IPR003711">
    <property type="entry name" value="CarD-like/TRCF_RID"/>
</dbReference>
<sequence length="175" mass="20068">MFEKGDLVTYGCKGVCEVKNITTLNLEGIPKDRLYYEMQSMVNAGSRIFSPVGQEEKNAMRAVLTKEEAEELLGQLPECRLCWEKDERRREETYRRIINHSDARGMLCMIRTITDYGRERVLEGRRMPAMDGRYLKAAEDNLYAELSIAMEIPRSALKEYMAARMGELSGALQAL</sequence>
<reference evidence="2 3" key="1">
    <citation type="submission" date="2021-10" db="EMBL/GenBank/DDBJ databases">
        <title>Anaerobic single-cell dispensing facilitates the cultivation of human gut bacteria.</title>
        <authorList>
            <person name="Afrizal A."/>
        </authorList>
    </citation>
    <scope>NUCLEOTIDE SEQUENCE [LARGE SCALE GENOMIC DNA]</scope>
    <source>
        <strain evidence="2 3">CLA-AA-H244</strain>
    </source>
</reference>
<dbReference type="SUPFAM" id="SSF141259">
    <property type="entry name" value="CarD-like"/>
    <property type="match status" value="1"/>
</dbReference>
<evidence type="ECO:0000313" key="3">
    <source>
        <dbReference type="Proteomes" id="UP001199355"/>
    </source>
</evidence>
<dbReference type="Gene3D" id="2.40.10.170">
    <property type="match status" value="1"/>
</dbReference>
<dbReference type="Gene3D" id="1.20.58.1290">
    <property type="entry name" value="CarD-like, C-terminal domain"/>
    <property type="match status" value="1"/>
</dbReference>
<dbReference type="RefSeq" id="WP_021916072.1">
    <property type="nucleotide sequence ID" value="NZ_JAJEQF010000014.1"/>
</dbReference>
<dbReference type="EMBL" id="JAJEQF010000014">
    <property type="protein sequence ID" value="MCC2167475.1"/>
    <property type="molecule type" value="Genomic_DNA"/>
</dbReference>
<comment type="caution">
    <text evidence="2">The sequence shown here is derived from an EMBL/GenBank/DDBJ whole genome shotgun (WGS) entry which is preliminary data.</text>
</comment>
<feature type="domain" description="CarD-like/TRCF RNAP-interacting" evidence="1">
    <location>
        <begin position="2"/>
        <end position="63"/>
    </location>
</feature>
<accession>A0AAE3DKN8</accession>